<name>A0A1Y2AXU7_9FUNG</name>
<evidence type="ECO:0000256" key="1">
    <source>
        <dbReference type="SAM" id="Phobius"/>
    </source>
</evidence>
<feature type="transmembrane region" description="Helical" evidence="1">
    <location>
        <begin position="185"/>
        <end position="206"/>
    </location>
</feature>
<feature type="transmembrane region" description="Helical" evidence="1">
    <location>
        <begin position="73"/>
        <end position="93"/>
    </location>
</feature>
<dbReference type="Proteomes" id="UP000193920">
    <property type="component" value="Unassembled WGS sequence"/>
</dbReference>
<feature type="transmembrane region" description="Helical" evidence="1">
    <location>
        <begin position="24"/>
        <end position="44"/>
    </location>
</feature>
<feature type="transmembrane region" description="Helical" evidence="1">
    <location>
        <begin position="150"/>
        <end position="173"/>
    </location>
</feature>
<dbReference type="InterPro" id="IPR046475">
    <property type="entry name" value="DUF6796"/>
</dbReference>
<reference evidence="2 3" key="1">
    <citation type="submission" date="2016-08" db="EMBL/GenBank/DDBJ databases">
        <title>A Parts List for Fungal Cellulosomes Revealed by Comparative Genomics.</title>
        <authorList>
            <consortium name="DOE Joint Genome Institute"/>
            <person name="Haitjema C.H."/>
            <person name="Gilmore S.P."/>
            <person name="Henske J.K."/>
            <person name="Solomon K.V."/>
            <person name="De Groot R."/>
            <person name="Kuo A."/>
            <person name="Mondo S.J."/>
            <person name="Salamov A.A."/>
            <person name="Labutti K."/>
            <person name="Zhao Z."/>
            <person name="Chiniquy J."/>
            <person name="Barry K."/>
            <person name="Brewer H.M."/>
            <person name="Purvine S.O."/>
            <person name="Wright A.T."/>
            <person name="Boxma B."/>
            <person name="Van Alen T."/>
            <person name="Hackstein J.H."/>
            <person name="Baker S.E."/>
            <person name="Grigoriev I.V."/>
            <person name="O'Malley M.A."/>
        </authorList>
    </citation>
    <scope>NUCLEOTIDE SEQUENCE [LARGE SCALE GENOMIC DNA]</scope>
    <source>
        <strain evidence="2 3">G1</strain>
    </source>
</reference>
<organism evidence="2 3">
    <name type="scientific">Neocallimastix californiae</name>
    <dbReference type="NCBI Taxonomy" id="1754190"/>
    <lineage>
        <taxon>Eukaryota</taxon>
        <taxon>Fungi</taxon>
        <taxon>Fungi incertae sedis</taxon>
        <taxon>Chytridiomycota</taxon>
        <taxon>Chytridiomycota incertae sedis</taxon>
        <taxon>Neocallimastigomycetes</taxon>
        <taxon>Neocallimastigales</taxon>
        <taxon>Neocallimastigaceae</taxon>
        <taxon>Neocallimastix</taxon>
    </lineage>
</organism>
<protein>
    <submittedName>
        <fullName evidence="2">Uncharacterized protein</fullName>
    </submittedName>
</protein>
<gene>
    <name evidence="2" type="ORF">LY90DRAFT_674376</name>
</gene>
<keyword evidence="3" id="KW-1185">Reference proteome</keyword>
<comment type="caution">
    <text evidence="2">The sequence shown here is derived from an EMBL/GenBank/DDBJ whole genome shotgun (WGS) entry which is preliminary data.</text>
</comment>
<keyword evidence="1" id="KW-0472">Membrane</keyword>
<feature type="transmembrane region" description="Helical" evidence="1">
    <location>
        <begin position="105"/>
        <end position="130"/>
    </location>
</feature>
<dbReference type="AlphaFoldDB" id="A0A1Y2AXU7"/>
<proteinExistence type="predicted"/>
<sequence>MTKTTNKKSNIMAKSTNKKRNNSLLYGLLGSTLFAIGDFVMTYGTGDNALISDQYLLSFLTVGIAKIPSWSNLFSLFIVLPGGTLLLTGLFALQKTILTQKHKKIYYYIIIFSSLHWLVMHTFYNIIFYTSQVCYQEGYENPAHVTERLFSHYYGFITYIGITILLPLIYLFWIIASGRTTLSRWICLCDPLITFKLIGTLASYLPDKTLKTAITAASMNTACVLAFIVLYLFSYIPKSSKSKTN</sequence>
<dbReference type="EMBL" id="MCOG01000193">
    <property type="protein sequence ID" value="ORY27413.1"/>
    <property type="molecule type" value="Genomic_DNA"/>
</dbReference>
<accession>A0A1Y2AXU7</accession>
<evidence type="ECO:0000313" key="2">
    <source>
        <dbReference type="EMBL" id="ORY27413.1"/>
    </source>
</evidence>
<keyword evidence="1" id="KW-1133">Transmembrane helix</keyword>
<feature type="transmembrane region" description="Helical" evidence="1">
    <location>
        <begin position="212"/>
        <end position="233"/>
    </location>
</feature>
<keyword evidence="1" id="KW-0812">Transmembrane</keyword>
<dbReference type="Pfam" id="PF20599">
    <property type="entry name" value="DUF6796"/>
    <property type="match status" value="1"/>
</dbReference>
<evidence type="ECO:0000313" key="3">
    <source>
        <dbReference type="Proteomes" id="UP000193920"/>
    </source>
</evidence>